<accession>A0A5N6MHH9</accession>
<comment type="caution">
    <text evidence="1">The sequence shown here is derived from an EMBL/GenBank/DDBJ whole genome shotgun (WGS) entry which is preliminary data.</text>
</comment>
<proteinExistence type="predicted"/>
<dbReference type="InterPro" id="IPR036390">
    <property type="entry name" value="WH_DNA-bd_sf"/>
</dbReference>
<dbReference type="RefSeq" id="WP_146362119.1">
    <property type="nucleotide sequence ID" value="NZ_VOAL01000003.1"/>
</dbReference>
<sequence length="83" mass="8893">MASTADSSIRLSTKQRVIDYVRRYGRVQPQDIAEEFDLGGVETLNVLTELEEMGALRLVSGGDGVAAVPTGQSLCDPYTGTCI</sequence>
<evidence type="ECO:0000313" key="2">
    <source>
        <dbReference type="Proteomes" id="UP000326852"/>
    </source>
</evidence>
<reference evidence="1 2" key="1">
    <citation type="submission" date="2019-08" db="EMBL/GenBank/DDBJ databases">
        <title>Arthrobacter sp. nov., isolated from plateau pika and Tibetan wild ass.</title>
        <authorList>
            <person name="Ge Y."/>
        </authorList>
    </citation>
    <scope>NUCLEOTIDE SEQUENCE [LARGE SCALE GENOMIC DNA]</scope>
    <source>
        <strain evidence="1 2">785</strain>
    </source>
</reference>
<keyword evidence="2" id="KW-1185">Reference proteome</keyword>
<dbReference type="Proteomes" id="UP000326852">
    <property type="component" value="Unassembled WGS sequence"/>
</dbReference>
<dbReference type="OrthoDB" id="9930232at2"/>
<dbReference type="SUPFAM" id="SSF46785">
    <property type="entry name" value="Winged helix' DNA-binding domain"/>
    <property type="match status" value="1"/>
</dbReference>
<organism evidence="1 2">
    <name type="scientific">Arthrobacter yangruifuii</name>
    <dbReference type="NCBI Taxonomy" id="2606616"/>
    <lineage>
        <taxon>Bacteria</taxon>
        <taxon>Bacillati</taxon>
        <taxon>Actinomycetota</taxon>
        <taxon>Actinomycetes</taxon>
        <taxon>Micrococcales</taxon>
        <taxon>Micrococcaceae</taxon>
        <taxon>Arthrobacter</taxon>
    </lineage>
</organism>
<protein>
    <submittedName>
        <fullName evidence="1">Uncharacterized protein</fullName>
    </submittedName>
</protein>
<name>A0A5N6MHH9_9MICC</name>
<evidence type="ECO:0000313" key="1">
    <source>
        <dbReference type="EMBL" id="KAD3632972.1"/>
    </source>
</evidence>
<dbReference type="EMBL" id="VTFX01000004">
    <property type="protein sequence ID" value="KAD3632972.1"/>
    <property type="molecule type" value="Genomic_DNA"/>
</dbReference>
<dbReference type="AlphaFoldDB" id="A0A5N6MHH9"/>
<gene>
    <name evidence="1" type="ORF">GD627_08955</name>
</gene>